<dbReference type="AlphaFoldDB" id="A0A9X3I759"/>
<feature type="transmembrane region" description="Helical" evidence="6">
    <location>
        <begin position="50"/>
        <end position="71"/>
    </location>
</feature>
<feature type="transmembrane region" description="Helical" evidence="6">
    <location>
        <begin position="155"/>
        <end position="176"/>
    </location>
</feature>
<feature type="transmembrane region" description="Helical" evidence="6">
    <location>
        <begin position="234"/>
        <end position="255"/>
    </location>
</feature>
<dbReference type="InterPro" id="IPR050367">
    <property type="entry name" value="APC_superfamily"/>
</dbReference>
<evidence type="ECO:0000256" key="6">
    <source>
        <dbReference type="SAM" id="Phobius"/>
    </source>
</evidence>
<dbReference type="GO" id="GO:0022857">
    <property type="term" value="F:transmembrane transporter activity"/>
    <property type="evidence" value="ECO:0007669"/>
    <property type="project" value="InterPro"/>
</dbReference>
<feature type="transmembrane region" description="Helical" evidence="6">
    <location>
        <begin position="12"/>
        <end position="38"/>
    </location>
</feature>
<protein>
    <submittedName>
        <fullName evidence="7">APC family permease</fullName>
    </submittedName>
</protein>
<evidence type="ECO:0000256" key="1">
    <source>
        <dbReference type="ARBA" id="ARBA00004651"/>
    </source>
</evidence>
<dbReference type="PANTHER" id="PTHR42770">
    <property type="entry name" value="AMINO ACID TRANSPORTER-RELATED"/>
    <property type="match status" value="1"/>
</dbReference>
<proteinExistence type="predicted"/>
<organism evidence="7 8">
    <name type="scientific">Gordonia aquimaris</name>
    <dbReference type="NCBI Taxonomy" id="2984863"/>
    <lineage>
        <taxon>Bacteria</taxon>
        <taxon>Bacillati</taxon>
        <taxon>Actinomycetota</taxon>
        <taxon>Actinomycetes</taxon>
        <taxon>Mycobacteriales</taxon>
        <taxon>Gordoniaceae</taxon>
        <taxon>Gordonia</taxon>
    </lineage>
</organism>
<evidence type="ECO:0000313" key="8">
    <source>
        <dbReference type="Proteomes" id="UP001143347"/>
    </source>
</evidence>
<evidence type="ECO:0000313" key="7">
    <source>
        <dbReference type="EMBL" id="MCX2966750.1"/>
    </source>
</evidence>
<feature type="transmembrane region" description="Helical" evidence="6">
    <location>
        <begin position="340"/>
        <end position="360"/>
    </location>
</feature>
<dbReference type="RefSeq" id="WP_266063521.1">
    <property type="nucleotide sequence ID" value="NZ_JAPKFM010000032.1"/>
</dbReference>
<evidence type="ECO:0000256" key="3">
    <source>
        <dbReference type="ARBA" id="ARBA00022692"/>
    </source>
</evidence>
<dbReference type="Proteomes" id="UP001143347">
    <property type="component" value="Unassembled WGS sequence"/>
</dbReference>
<feature type="transmembrane region" description="Helical" evidence="6">
    <location>
        <begin position="188"/>
        <end position="213"/>
    </location>
</feature>
<name>A0A9X3I759_9ACTN</name>
<evidence type="ECO:0000256" key="5">
    <source>
        <dbReference type="ARBA" id="ARBA00023136"/>
    </source>
</evidence>
<evidence type="ECO:0000256" key="4">
    <source>
        <dbReference type="ARBA" id="ARBA00022989"/>
    </source>
</evidence>
<gene>
    <name evidence="7" type="ORF">OSB52_21980</name>
</gene>
<dbReference type="PIRSF" id="PIRSF006060">
    <property type="entry name" value="AA_transporter"/>
    <property type="match status" value="1"/>
</dbReference>
<dbReference type="GO" id="GO:0005886">
    <property type="term" value="C:plasma membrane"/>
    <property type="evidence" value="ECO:0007669"/>
    <property type="project" value="UniProtKB-SubCell"/>
</dbReference>
<reference evidence="7" key="1">
    <citation type="submission" date="2022-10" db="EMBL/GenBank/DDBJ databases">
        <title>WGS of marine actinomycetes from Thailand.</title>
        <authorList>
            <person name="Thawai C."/>
        </authorList>
    </citation>
    <scope>NUCLEOTIDE SEQUENCE</scope>
    <source>
        <strain evidence="7">SW21</strain>
    </source>
</reference>
<accession>A0A9X3I759</accession>
<keyword evidence="2" id="KW-1003">Cell membrane</keyword>
<keyword evidence="8" id="KW-1185">Reference proteome</keyword>
<feature type="transmembrane region" description="Helical" evidence="6">
    <location>
        <begin position="92"/>
        <end position="116"/>
    </location>
</feature>
<feature type="transmembrane region" description="Helical" evidence="6">
    <location>
        <begin position="402"/>
        <end position="424"/>
    </location>
</feature>
<feature type="transmembrane region" description="Helical" evidence="6">
    <location>
        <begin position="436"/>
        <end position="458"/>
    </location>
</feature>
<dbReference type="Gene3D" id="1.20.1740.10">
    <property type="entry name" value="Amino acid/polyamine transporter I"/>
    <property type="match status" value="1"/>
</dbReference>
<comment type="subcellular location">
    <subcellularLocation>
        <location evidence="1">Cell membrane</location>
        <topology evidence="1">Multi-pass membrane protein</topology>
    </subcellularLocation>
</comment>
<dbReference type="EMBL" id="JAPKFM010000032">
    <property type="protein sequence ID" value="MCX2966750.1"/>
    <property type="molecule type" value="Genomic_DNA"/>
</dbReference>
<keyword evidence="4 6" id="KW-1133">Transmembrane helix</keyword>
<keyword evidence="5 6" id="KW-0472">Membrane</keyword>
<dbReference type="PANTHER" id="PTHR42770:SF16">
    <property type="entry name" value="AMINO ACID PERMEASE"/>
    <property type="match status" value="1"/>
</dbReference>
<comment type="caution">
    <text evidence="7">The sequence shown here is derived from an EMBL/GenBank/DDBJ whole genome shotgun (WGS) entry which is preliminary data.</text>
</comment>
<evidence type="ECO:0000256" key="2">
    <source>
        <dbReference type="ARBA" id="ARBA00022475"/>
    </source>
</evidence>
<dbReference type="InterPro" id="IPR002293">
    <property type="entry name" value="AA/rel_permease1"/>
</dbReference>
<feature type="transmembrane region" description="Helical" evidence="6">
    <location>
        <begin position="290"/>
        <end position="310"/>
    </location>
</feature>
<feature type="transmembrane region" description="Helical" evidence="6">
    <location>
        <begin position="128"/>
        <end position="146"/>
    </location>
</feature>
<feature type="transmembrane region" description="Helical" evidence="6">
    <location>
        <begin position="366"/>
        <end position="390"/>
    </location>
</feature>
<dbReference type="Pfam" id="PF13520">
    <property type="entry name" value="AA_permease_2"/>
    <property type="match status" value="1"/>
</dbReference>
<keyword evidence="3 6" id="KW-0812">Transmembrane</keyword>
<sequence>MPPNQSLRRNAIGVPGLVFLVIAAVGPVGAVLAATPLVFMQNGAGATGTYVLAAALFGVFSVGYVAMSRYMGTAGGFVTYIARGFSPRVGAAAAYAALLVYCAMLCGLYGAFAVFTKQTIDEYFGMDVPWELITLITIALLGTLAYNKVEFSTRILAVLLVVEAAVILILDISIVVRGGDGGGAPMSFIGFTPAAMLTGGIGIAFLFALSSFGGFEATVVFSEEARNPRRTIPLATYASILLIGGFYAFSTWAIANGVGIEEVQQTAQTDPVGFILALSDHYVGPVWSDLMGILVVANFIGILLGFTNILSRYVFAMARVGVLPRGLSRTHTKYQSPHRASLVVSVAAALVTGAFMIASADPFSTMYSLLFALASVGLLSIIAATSLSAIAFFRKNRTPERIWGTTIFPILSAIGFTVAIYLSVAHFDVLTGGQAGLAGLIWLLIPAVAGVGYVVALVRGDGQIDFTRAESDPSPLPSRAA</sequence>